<keyword evidence="2" id="KW-0479">Metal-binding</keyword>
<evidence type="ECO:0000256" key="1">
    <source>
        <dbReference type="ARBA" id="ARBA00022670"/>
    </source>
</evidence>
<reference evidence="5 6" key="1">
    <citation type="submission" date="2020-04" db="EMBL/GenBank/DDBJ databases">
        <authorList>
            <person name="De Canck E."/>
        </authorList>
    </citation>
    <scope>NUCLEOTIDE SEQUENCE [LARGE SCALE GENOMIC DNA]</scope>
    <source>
        <strain evidence="5 6">LMG 3458</strain>
    </source>
</reference>
<dbReference type="GO" id="GO:0008233">
    <property type="term" value="F:peptidase activity"/>
    <property type="evidence" value="ECO:0007669"/>
    <property type="project" value="UniProtKB-KW"/>
</dbReference>
<organism evidence="5 6">
    <name type="scientific">Achromobacter deleyi</name>
    <dbReference type="NCBI Taxonomy" id="1353891"/>
    <lineage>
        <taxon>Bacteria</taxon>
        <taxon>Pseudomonadati</taxon>
        <taxon>Pseudomonadota</taxon>
        <taxon>Betaproteobacteria</taxon>
        <taxon>Burkholderiales</taxon>
        <taxon>Alcaligenaceae</taxon>
        <taxon>Achromobacter</taxon>
    </lineage>
</organism>
<dbReference type="SUPFAM" id="SSF53187">
    <property type="entry name" value="Zn-dependent exopeptidases"/>
    <property type="match status" value="1"/>
</dbReference>
<dbReference type="GO" id="GO:0008777">
    <property type="term" value="F:acetylornithine deacetylase activity"/>
    <property type="evidence" value="ECO:0007669"/>
    <property type="project" value="UniProtKB-EC"/>
</dbReference>
<dbReference type="PANTHER" id="PTHR43270">
    <property type="entry name" value="BETA-ALA-HIS DIPEPTIDASE"/>
    <property type="match status" value="1"/>
</dbReference>
<evidence type="ECO:0000313" key="6">
    <source>
        <dbReference type="Proteomes" id="UP000494111"/>
    </source>
</evidence>
<dbReference type="InterPro" id="IPR002933">
    <property type="entry name" value="Peptidase_M20"/>
</dbReference>
<evidence type="ECO:0000313" key="5">
    <source>
        <dbReference type="EMBL" id="CAB3710053.1"/>
    </source>
</evidence>
<dbReference type="Pfam" id="PF07687">
    <property type="entry name" value="M20_dimer"/>
    <property type="match status" value="1"/>
</dbReference>
<dbReference type="InterPro" id="IPR011650">
    <property type="entry name" value="Peptidase_M20_dimer"/>
</dbReference>
<dbReference type="GO" id="GO:0046872">
    <property type="term" value="F:metal ion binding"/>
    <property type="evidence" value="ECO:0007669"/>
    <property type="project" value="UniProtKB-KW"/>
</dbReference>
<dbReference type="EMBL" id="CADIJO010000010">
    <property type="protein sequence ID" value="CAB3710053.1"/>
    <property type="molecule type" value="Genomic_DNA"/>
</dbReference>
<dbReference type="EC" id="3.5.1.16" evidence="5"/>
<dbReference type="InterPro" id="IPR051458">
    <property type="entry name" value="Cyt/Met_Dipeptidase"/>
</dbReference>
<proteinExistence type="predicted"/>
<dbReference type="AlphaFoldDB" id="A0A6S7A6Z2"/>
<dbReference type="NCBIfam" id="NF005478">
    <property type="entry name" value="PRK07079.1"/>
    <property type="match status" value="1"/>
</dbReference>
<sequence length="478" mass="51247">MSAAVPNASRAAAVGRAAAYAESGALQRDLASLVAYRTESQNPDQRDALYDYLRTAVAPRLQGLGFSCQIKDNPVDGGPPFLIGERQEDPALPTVLMYAHGDVVRGYDEQWRDGLAPWQLTAEGDRWYGRGTADNKGQYCINMAALEQVLAERSQRLGFNLRMLVECGEEVGSPGLHQACDQWRDLLAADVFIASDGPRLAADLPTLFLGSRGTLLFDLAVDLRGHAHHSGNWGGVLPNPGIILANALASLVDARGRLLVDGLRPPAIPPAVRQALASIQVGQDDDAPDIDPDWGEPGLSLAERLFGWNTLEVLAYKTGNPENPVGAIPPRASATCNLRFVVGTDWRQTESILRRHLDAHGLSQVAIRMRRGTPATRLDPDDPWARWAVASLAATTGKTPALLPNLGGTVPNDAFSEVLGLPTVWVPHSYPACCQHGPDEHLLASVAREAAAVMAGLFWDLGEQGADIVAQRARSSGA</sequence>
<dbReference type="PANTHER" id="PTHR43270:SF12">
    <property type="entry name" value="SUCCINYL-DIAMINOPIMELATE DESUCCINYLASE"/>
    <property type="match status" value="1"/>
</dbReference>
<name>A0A6S7A6Z2_9BURK</name>
<keyword evidence="3 5" id="KW-0378">Hydrolase</keyword>
<accession>A0A6S7A6Z2</accession>
<evidence type="ECO:0000256" key="3">
    <source>
        <dbReference type="ARBA" id="ARBA00022801"/>
    </source>
</evidence>
<dbReference type="RefSeq" id="WP_175193630.1">
    <property type="nucleotide sequence ID" value="NZ_CADIJO010000010.1"/>
</dbReference>
<dbReference type="Proteomes" id="UP000494111">
    <property type="component" value="Unassembled WGS sequence"/>
</dbReference>
<keyword evidence="1" id="KW-0645">Protease</keyword>
<protein>
    <submittedName>
        <fullName evidence="5">Acetylornithine deacetylase</fullName>
        <ecNumber evidence="5">3.5.1.16</ecNumber>
    </submittedName>
</protein>
<dbReference type="Pfam" id="PF01546">
    <property type="entry name" value="Peptidase_M20"/>
    <property type="match status" value="1"/>
</dbReference>
<dbReference type="Gene3D" id="3.40.630.10">
    <property type="entry name" value="Zn peptidases"/>
    <property type="match status" value="1"/>
</dbReference>
<dbReference type="GO" id="GO:0006508">
    <property type="term" value="P:proteolysis"/>
    <property type="evidence" value="ECO:0007669"/>
    <property type="project" value="UniProtKB-KW"/>
</dbReference>
<evidence type="ECO:0000256" key="2">
    <source>
        <dbReference type="ARBA" id="ARBA00022723"/>
    </source>
</evidence>
<dbReference type="Gene3D" id="3.30.70.360">
    <property type="match status" value="1"/>
</dbReference>
<evidence type="ECO:0000259" key="4">
    <source>
        <dbReference type="Pfam" id="PF07687"/>
    </source>
</evidence>
<feature type="domain" description="Peptidase M20 dimerisation" evidence="4">
    <location>
        <begin position="221"/>
        <end position="361"/>
    </location>
</feature>
<gene>
    <name evidence="5" type="primary">argE_4</name>
    <name evidence="5" type="ORF">LMG3458_03165</name>
</gene>